<organism evidence="4 5">
    <name type="scientific">Nonlabens ulvanivorans</name>
    <name type="common">Persicivirga ulvanivorans</name>
    <dbReference type="NCBI Taxonomy" id="906888"/>
    <lineage>
        <taxon>Bacteria</taxon>
        <taxon>Pseudomonadati</taxon>
        <taxon>Bacteroidota</taxon>
        <taxon>Flavobacteriia</taxon>
        <taxon>Flavobacteriales</taxon>
        <taxon>Flavobacteriaceae</taxon>
        <taxon>Nonlabens</taxon>
    </lineage>
</organism>
<name>A0A081DF44_NONUL</name>
<sequence>MIFLGDNIYPVGMPDKDDSFRSLAENHLNAQIGGVAQAFDGKTIFIPGNHDWYDQGLKNVEREKDYIEKALKDKNIWEPKVGCPLESIEISDDVQLIILDSQWYLAQWDKHPTINDDCDQIKTREQLFLEIEGEFKKNQDKVILVAMHHPLYTNGVHGGQYAATKHLFPTQRNIPLPLIASLVNQVRTSGGISSQDKQNERYQEMVNRVTTLARSSQAARIIFASGHEHTLQYIENDGIRQIVSGSGSKQSYATLSNDGLFAYGGKGFARFDILKDGSGWVRYYTLRNGKVELIYTVQAIEKPKEFDIKQLPSSYPAFAKASIYETERTDVSGFYESVWGVINIEICMALKLMPK</sequence>
<dbReference type="Gene3D" id="3.60.21.10">
    <property type="match status" value="1"/>
</dbReference>
<dbReference type="Proteomes" id="UP000028980">
    <property type="component" value="Unassembled WGS sequence"/>
</dbReference>
<gene>
    <name evidence="4" type="ORF">JCM19296_3148</name>
</gene>
<evidence type="ECO:0000256" key="1">
    <source>
        <dbReference type="ARBA" id="ARBA00022729"/>
    </source>
</evidence>
<dbReference type="GO" id="GO:0016787">
    <property type="term" value="F:hydrolase activity"/>
    <property type="evidence" value="ECO:0007669"/>
    <property type="project" value="UniProtKB-KW"/>
</dbReference>
<protein>
    <submittedName>
        <fullName evidence="4">Surface antigen (D15)</fullName>
    </submittedName>
</protein>
<keyword evidence="2" id="KW-0378">Hydrolase</keyword>
<dbReference type="InterPro" id="IPR051558">
    <property type="entry name" value="Metallophosphoesterase_PAP"/>
</dbReference>
<feature type="domain" description="Calcineurin-like phosphoesterase" evidence="3">
    <location>
        <begin position="3"/>
        <end position="164"/>
    </location>
</feature>
<dbReference type="EMBL" id="BBLG01000010">
    <property type="protein sequence ID" value="GAK77540.1"/>
    <property type="molecule type" value="Genomic_DNA"/>
</dbReference>
<dbReference type="InterPro" id="IPR029052">
    <property type="entry name" value="Metallo-depent_PP-like"/>
</dbReference>
<dbReference type="AlphaFoldDB" id="A0A081DF44"/>
<accession>A0A081DF44</accession>
<proteinExistence type="predicted"/>
<dbReference type="SUPFAM" id="SSF56300">
    <property type="entry name" value="Metallo-dependent phosphatases"/>
    <property type="match status" value="1"/>
</dbReference>
<evidence type="ECO:0000313" key="5">
    <source>
        <dbReference type="Proteomes" id="UP000028980"/>
    </source>
</evidence>
<keyword evidence="1" id="KW-0732">Signal</keyword>
<dbReference type="PANTHER" id="PTHR10161">
    <property type="entry name" value="TARTRATE-RESISTANT ACID PHOSPHATASE TYPE 5"/>
    <property type="match status" value="1"/>
</dbReference>
<dbReference type="PANTHER" id="PTHR10161:SF14">
    <property type="entry name" value="TARTRATE-RESISTANT ACID PHOSPHATASE TYPE 5"/>
    <property type="match status" value="1"/>
</dbReference>
<evidence type="ECO:0000256" key="2">
    <source>
        <dbReference type="ARBA" id="ARBA00022801"/>
    </source>
</evidence>
<dbReference type="InterPro" id="IPR004843">
    <property type="entry name" value="Calcineurin-like_PHP"/>
</dbReference>
<dbReference type="Pfam" id="PF00149">
    <property type="entry name" value="Metallophos"/>
    <property type="match status" value="1"/>
</dbReference>
<reference evidence="4 5" key="1">
    <citation type="journal article" date="2014" name="Genome Announc.">
        <title>Draft Genome Sequences of Marine Flavobacterium Nonlabens Strains NR17, NR24, NR27, NR32, NR33, and Ara13.</title>
        <authorList>
            <person name="Nakanishi M."/>
            <person name="Meirelles P."/>
            <person name="Suzuki R."/>
            <person name="Takatani N."/>
            <person name="Mino S."/>
            <person name="Suda W."/>
            <person name="Oshima K."/>
            <person name="Hattori M."/>
            <person name="Ohkuma M."/>
            <person name="Hosokawa M."/>
            <person name="Miyashita K."/>
            <person name="Thompson F.L."/>
            <person name="Niwa A."/>
            <person name="Sawabe T."/>
            <person name="Sawabe T."/>
        </authorList>
    </citation>
    <scope>NUCLEOTIDE SEQUENCE [LARGE SCALE GENOMIC DNA]</scope>
    <source>
        <strain evidence="5">JCM19296</strain>
    </source>
</reference>
<comment type="caution">
    <text evidence="4">The sequence shown here is derived from an EMBL/GenBank/DDBJ whole genome shotgun (WGS) entry which is preliminary data.</text>
</comment>
<evidence type="ECO:0000259" key="3">
    <source>
        <dbReference type="Pfam" id="PF00149"/>
    </source>
</evidence>
<evidence type="ECO:0000313" key="4">
    <source>
        <dbReference type="EMBL" id="GAK77540.1"/>
    </source>
</evidence>